<organism evidence="2">
    <name type="scientific">Aphanomyces astaci</name>
    <name type="common">Crayfish plague agent</name>
    <dbReference type="NCBI Taxonomy" id="112090"/>
    <lineage>
        <taxon>Eukaryota</taxon>
        <taxon>Sar</taxon>
        <taxon>Stramenopiles</taxon>
        <taxon>Oomycota</taxon>
        <taxon>Saprolegniomycetes</taxon>
        <taxon>Saprolegniales</taxon>
        <taxon>Verrucalvaceae</taxon>
        <taxon>Aphanomyces</taxon>
    </lineage>
</organism>
<keyword evidence="1" id="KW-1133">Transmembrane helix</keyword>
<dbReference type="RefSeq" id="XP_009842221.1">
    <property type="nucleotide sequence ID" value="XM_009843919.1"/>
</dbReference>
<dbReference type="EMBL" id="KI913187">
    <property type="protein sequence ID" value="ETV68278.1"/>
    <property type="molecule type" value="Genomic_DNA"/>
</dbReference>
<keyword evidence="1" id="KW-0472">Membrane</keyword>
<gene>
    <name evidence="2" type="ORF">H257_15726</name>
</gene>
<name>W4FNL5_APHAT</name>
<reference evidence="2" key="1">
    <citation type="submission" date="2013-12" db="EMBL/GenBank/DDBJ databases">
        <title>The Genome Sequence of Aphanomyces astaci APO3.</title>
        <authorList>
            <consortium name="The Broad Institute Genomics Platform"/>
            <person name="Russ C."/>
            <person name="Tyler B."/>
            <person name="van West P."/>
            <person name="Dieguez-Uribeondo J."/>
            <person name="Young S.K."/>
            <person name="Zeng Q."/>
            <person name="Gargeya S."/>
            <person name="Fitzgerald M."/>
            <person name="Abouelleil A."/>
            <person name="Alvarado L."/>
            <person name="Chapman S.B."/>
            <person name="Gainer-Dewar J."/>
            <person name="Goldberg J."/>
            <person name="Griggs A."/>
            <person name="Gujja S."/>
            <person name="Hansen M."/>
            <person name="Howarth C."/>
            <person name="Imamovic A."/>
            <person name="Ireland A."/>
            <person name="Larimer J."/>
            <person name="McCowan C."/>
            <person name="Murphy C."/>
            <person name="Pearson M."/>
            <person name="Poon T.W."/>
            <person name="Priest M."/>
            <person name="Roberts A."/>
            <person name="Saif S."/>
            <person name="Shea T."/>
            <person name="Sykes S."/>
            <person name="Wortman J."/>
            <person name="Nusbaum C."/>
            <person name="Birren B."/>
        </authorList>
    </citation>
    <scope>NUCLEOTIDE SEQUENCE [LARGE SCALE GENOMIC DNA]</scope>
    <source>
        <strain evidence="2">APO3</strain>
    </source>
</reference>
<evidence type="ECO:0000256" key="1">
    <source>
        <dbReference type="SAM" id="Phobius"/>
    </source>
</evidence>
<feature type="transmembrane region" description="Helical" evidence="1">
    <location>
        <begin position="7"/>
        <end position="27"/>
    </location>
</feature>
<proteinExistence type="predicted"/>
<sequence length="63" mass="6848">MTVSMDGFAWLPIMSVLCLGSITFFIVKKRNDIASSIFGVRSSATNLEDESVPVAIETPVKNL</sequence>
<dbReference type="GeneID" id="20817722"/>
<accession>W4FNL5</accession>
<evidence type="ECO:0000313" key="2">
    <source>
        <dbReference type="EMBL" id="ETV68278.1"/>
    </source>
</evidence>
<keyword evidence="1" id="KW-0812">Transmembrane</keyword>
<protein>
    <submittedName>
        <fullName evidence="2">Uncharacterized protein</fullName>
    </submittedName>
</protein>
<dbReference type="VEuPathDB" id="FungiDB:H257_15726"/>
<dbReference type="AlphaFoldDB" id="W4FNL5"/>